<evidence type="ECO:0000313" key="3">
    <source>
        <dbReference type="EMBL" id="CAE7523189.1"/>
    </source>
</evidence>
<comment type="caution">
    <text evidence="3">The sequence shown here is derived from an EMBL/GenBank/DDBJ whole genome shotgun (WGS) entry which is preliminary data.</text>
</comment>
<dbReference type="Proteomes" id="UP000604046">
    <property type="component" value="Unassembled WGS sequence"/>
</dbReference>
<accession>A0A812TGY5</accession>
<dbReference type="PANTHER" id="PTHR30411">
    <property type="entry name" value="CYTOPLASMIC PROTEIN"/>
    <property type="match status" value="1"/>
</dbReference>
<dbReference type="EMBL" id="CAJNDS010002550">
    <property type="protein sequence ID" value="CAE7523189.1"/>
    <property type="molecule type" value="Genomic_DNA"/>
</dbReference>
<dbReference type="OrthoDB" id="422277at2759"/>
<name>A0A812TGY5_9DINO</name>
<dbReference type="InterPro" id="IPR036754">
    <property type="entry name" value="YbaK/aa-tRNA-synt-asso_dom_sf"/>
</dbReference>
<evidence type="ECO:0000259" key="2">
    <source>
        <dbReference type="Pfam" id="PF04073"/>
    </source>
</evidence>
<dbReference type="SUPFAM" id="SSF55826">
    <property type="entry name" value="YbaK/ProRS associated domain"/>
    <property type="match status" value="1"/>
</dbReference>
<dbReference type="PANTHER" id="PTHR30411:SF0">
    <property type="entry name" value="CYS-TRNA(PRO)_CYS-TRNA(CYS) DEACYLASE YBAK"/>
    <property type="match status" value="1"/>
</dbReference>
<proteinExistence type="predicted"/>
<dbReference type="GO" id="GO:0002161">
    <property type="term" value="F:aminoacyl-tRNA deacylase activity"/>
    <property type="evidence" value="ECO:0007669"/>
    <property type="project" value="InterPro"/>
</dbReference>
<organism evidence="3 4">
    <name type="scientific">Symbiodinium natans</name>
    <dbReference type="NCBI Taxonomy" id="878477"/>
    <lineage>
        <taxon>Eukaryota</taxon>
        <taxon>Sar</taxon>
        <taxon>Alveolata</taxon>
        <taxon>Dinophyceae</taxon>
        <taxon>Suessiales</taxon>
        <taxon>Symbiodiniaceae</taxon>
        <taxon>Symbiodinium</taxon>
    </lineage>
</organism>
<protein>
    <submittedName>
        <fullName evidence="3">YbaK protein</fullName>
    </submittedName>
</protein>
<dbReference type="Pfam" id="PF04073">
    <property type="entry name" value="tRNA_edit"/>
    <property type="match status" value="1"/>
</dbReference>
<dbReference type="InterPro" id="IPR007214">
    <property type="entry name" value="YbaK/aa-tRNA-synth-assoc-dom"/>
</dbReference>
<feature type="region of interest" description="Disordered" evidence="1">
    <location>
        <begin position="36"/>
        <end position="60"/>
    </location>
</feature>
<keyword evidence="4" id="KW-1185">Reference proteome</keyword>
<dbReference type="Gene3D" id="3.90.960.10">
    <property type="entry name" value="YbaK/aminoacyl-tRNA synthetase-associated domain"/>
    <property type="match status" value="1"/>
</dbReference>
<evidence type="ECO:0000313" key="4">
    <source>
        <dbReference type="Proteomes" id="UP000604046"/>
    </source>
</evidence>
<reference evidence="3" key="1">
    <citation type="submission" date="2021-02" db="EMBL/GenBank/DDBJ databases">
        <authorList>
            <person name="Dougan E. K."/>
            <person name="Rhodes N."/>
            <person name="Thang M."/>
            <person name="Chan C."/>
        </authorList>
    </citation>
    <scope>NUCLEOTIDE SEQUENCE</scope>
</reference>
<feature type="domain" description="YbaK/aminoacyl-tRNA synthetase-associated" evidence="2">
    <location>
        <begin position="93"/>
        <end position="210"/>
    </location>
</feature>
<gene>
    <name evidence="3" type="primary">ybaK</name>
    <name evidence="3" type="ORF">SNAT2548_LOCUS29286</name>
</gene>
<sequence>MVSHGTLGALRSLGLEVAQSSPCVLCGPKAPRLRGLCTSPRRGAEDRGSAPPESPPSLQTPATLFLESLSVTFQQHAVSKEDMREGESVTQSFARQVGLQDDSSMVKTMVFDIDKGAAQEPIFVLQHGNKKVDTKRLAAAAGVKRDHVKPTKPERATAFTGYVFGGTTVFGSNTQLKTYVETSIFNLETVYVNGGSTSLCLSMSSADFERALGECTRVEVAGG</sequence>
<dbReference type="AlphaFoldDB" id="A0A812TGY5"/>
<evidence type="ECO:0000256" key="1">
    <source>
        <dbReference type="SAM" id="MobiDB-lite"/>
    </source>
</evidence>